<protein>
    <submittedName>
        <fullName evidence="3">Prepilin peptidase CpaA</fullName>
    </submittedName>
</protein>
<feature type="transmembrane region" description="Helical" evidence="1">
    <location>
        <begin position="142"/>
        <end position="162"/>
    </location>
</feature>
<evidence type="ECO:0000259" key="2">
    <source>
        <dbReference type="Pfam" id="PF01478"/>
    </source>
</evidence>
<feature type="transmembrane region" description="Helical" evidence="1">
    <location>
        <begin position="36"/>
        <end position="55"/>
    </location>
</feature>
<keyword evidence="1" id="KW-0812">Transmembrane</keyword>
<evidence type="ECO:0000256" key="1">
    <source>
        <dbReference type="SAM" id="Phobius"/>
    </source>
</evidence>
<dbReference type="Pfam" id="PF01478">
    <property type="entry name" value="Peptidase_A24"/>
    <property type="match status" value="1"/>
</dbReference>
<dbReference type="AlphaFoldDB" id="A0A1H9UX33"/>
<feature type="transmembrane region" description="Helical" evidence="1">
    <location>
        <begin position="61"/>
        <end position="82"/>
    </location>
</feature>
<dbReference type="GO" id="GO:0016020">
    <property type="term" value="C:membrane"/>
    <property type="evidence" value="ECO:0007669"/>
    <property type="project" value="InterPro"/>
</dbReference>
<proteinExistence type="predicted"/>
<name>A0A1H9UX33_9RHOB</name>
<feature type="transmembrane region" description="Helical" evidence="1">
    <location>
        <begin position="6"/>
        <end position="24"/>
    </location>
</feature>
<keyword evidence="1" id="KW-1133">Transmembrane helix</keyword>
<reference evidence="3 4" key="1">
    <citation type="submission" date="2016-10" db="EMBL/GenBank/DDBJ databases">
        <authorList>
            <person name="de Groot N.N."/>
        </authorList>
    </citation>
    <scope>NUCLEOTIDE SEQUENCE [LARGE SCALE GENOMIC DNA]</scope>
    <source>
        <strain evidence="3 4">DSM 23042</strain>
    </source>
</reference>
<evidence type="ECO:0000313" key="3">
    <source>
        <dbReference type="EMBL" id="SES13583.1"/>
    </source>
</evidence>
<gene>
    <name evidence="3" type="ORF">SAMN04490244_10638</name>
</gene>
<dbReference type="RefSeq" id="WP_092693581.1">
    <property type="nucleotide sequence ID" value="NZ_CBDDGO010000004.1"/>
</dbReference>
<dbReference type="STRING" id="641238.SAMN04490244_10638"/>
<keyword evidence="1" id="KW-0472">Membrane</keyword>
<feature type="domain" description="Prepilin type IV endopeptidase peptidase" evidence="2">
    <location>
        <begin position="16"/>
        <end position="115"/>
    </location>
</feature>
<dbReference type="InterPro" id="IPR000045">
    <property type="entry name" value="Prepilin_IV_endopep_pep"/>
</dbReference>
<sequence length="163" mass="17457">MGLPAVAAWAFLPFAAPICLWVAWSDMKFMKIPNRAVIALVAVFFVVGPFALPLSAWAWQWANLAVVLVLGFLLNTAGAMGAGDAKFAAAAAPFVMLGDIVIVAYLLAATILAAFATHRGARAMPAVRRAVPDWESWTRRDFPMGLALGGTLLLYLLLVALMR</sequence>
<evidence type="ECO:0000313" key="4">
    <source>
        <dbReference type="Proteomes" id="UP000198885"/>
    </source>
</evidence>
<feature type="transmembrane region" description="Helical" evidence="1">
    <location>
        <begin position="94"/>
        <end position="116"/>
    </location>
</feature>
<dbReference type="Gene3D" id="1.20.120.1220">
    <property type="match status" value="1"/>
</dbReference>
<organism evidence="3 4">
    <name type="scientific">Tranquillimonas rosea</name>
    <dbReference type="NCBI Taxonomy" id="641238"/>
    <lineage>
        <taxon>Bacteria</taxon>
        <taxon>Pseudomonadati</taxon>
        <taxon>Pseudomonadota</taxon>
        <taxon>Alphaproteobacteria</taxon>
        <taxon>Rhodobacterales</taxon>
        <taxon>Roseobacteraceae</taxon>
        <taxon>Tranquillimonas</taxon>
    </lineage>
</organism>
<dbReference type="EMBL" id="FOGU01000006">
    <property type="protein sequence ID" value="SES13583.1"/>
    <property type="molecule type" value="Genomic_DNA"/>
</dbReference>
<dbReference type="Proteomes" id="UP000198885">
    <property type="component" value="Unassembled WGS sequence"/>
</dbReference>
<keyword evidence="4" id="KW-1185">Reference proteome</keyword>
<accession>A0A1H9UX33</accession>
<dbReference type="GO" id="GO:0004190">
    <property type="term" value="F:aspartic-type endopeptidase activity"/>
    <property type="evidence" value="ECO:0007669"/>
    <property type="project" value="InterPro"/>
</dbReference>